<dbReference type="AlphaFoldDB" id="E0XXU7"/>
<protein>
    <submittedName>
        <fullName evidence="2">Uncharacterized protein</fullName>
    </submittedName>
</protein>
<name>E0XXU7_9DELT</name>
<evidence type="ECO:0000313" key="2">
    <source>
        <dbReference type="EMBL" id="ADI19238.1"/>
    </source>
</evidence>
<proteinExistence type="predicted"/>
<feature type="region of interest" description="Disordered" evidence="1">
    <location>
        <begin position="1"/>
        <end position="21"/>
    </location>
</feature>
<organism evidence="2">
    <name type="scientific">uncultured delta proteobacterium HF0200_14D13</name>
    <dbReference type="NCBI Taxonomy" id="710830"/>
    <lineage>
        <taxon>Bacteria</taxon>
        <taxon>Deltaproteobacteria</taxon>
        <taxon>environmental samples</taxon>
    </lineage>
</organism>
<sequence length="57" mass="6520">MPKAMSRPRFPALTTGAKLTTPSPIRMMDPFPYWRSIWEIASSRSLRLSSLHMTQPS</sequence>
<reference evidence="2" key="1">
    <citation type="journal article" date="2011" name="Environ. Microbiol.">
        <title>Time-series analyses of Monterey Bay coastal microbial picoplankton using a 'genome proxy' microarray.</title>
        <authorList>
            <person name="Rich V.I."/>
            <person name="Pham V.D."/>
            <person name="Eppley J."/>
            <person name="Shi Y."/>
            <person name="DeLong E.F."/>
        </authorList>
    </citation>
    <scope>NUCLEOTIDE SEQUENCE</scope>
</reference>
<accession>E0XXU7</accession>
<evidence type="ECO:0000256" key="1">
    <source>
        <dbReference type="SAM" id="MobiDB-lite"/>
    </source>
</evidence>
<dbReference type="EMBL" id="GU474914">
    <property type="protein sequence ID" value="ADI19238.1"/>
    <property type="molecule type" value="Genomic_DNA"/>
</dbReference>